<evidence type="ECO:0000256" key="6">
    <source>
        <dbReference type="SAM" id="Phobius"/>
    </source>
</evidence>
<dbReference type="Gene3D" id="1.20.1250.20">
    <property type="entry name" value="MFS general substrate transporter like domains"/>
    <property type="match status" value="1"/>
</dbReference>
<evidence type="ECO:0000259" key="7">
    <source>
        <dbReference type="PROSITE" id="PS50850"/>
    </source>
</evidence>
<protein>
    <submittedName>
        <fullName evidence="8">Putative MFS family arabinose efflux permease</fullName>
    </submittedName>
</protein>
<evidence type="ECO:0000256" key="5">
    <source>
        <dbReference type="ARBA" id="ARBA00023136"/>
    </source>
</evidence>
<proteinExistence type="predicted"/>
<evidence type="ECO:0000256" key="1">
    <source>
        <dbReference type="ARBA" id="ARBA00004651"/>
    </source>
</evidence>
<dbReference type="CDD" id="cd17324">
    <property type="entry name" value="MFS_NepI_like"/>
    <property type="match status" value="1"/>
</dbReference>
<dbReference type="GO" id="GO:0005886">
    <property type="term" value="C:plasma membrane"/>
    <property type="evidence" value="ECO:0007669"/>
    <property type="project" value="UniProtKB-SubCell"/>
</dbReference>
<dbReference type="OrthoDB" id="2810795at2"/>
<feature type="transmembrane region" description="Helical" evidence="6">
    <location>
        <begin position="279"/>
        <end position="297"/>
    </location>
</feature>
<dbReference type="Proteomes" id="UP000280726">
    <property type="component" value="Unassembled WGS sequence"/>
</dbReference>
<evidence type="ECO:0000313" key="9">
    <source>
        <dbReference type="Proteomes" id="UP000280726"/>
    </source>
</evidence>
<keyword evidence="2" id="KW-1003">Cell membrane</keyword>
<evidence type="ECO:0000256" key="4">
    <source>
        <dbReference type="ARBA" id="ARBA00022989"/>
    </source>
</evidence>
<evidence type="ECO:0000256" key="2">
    <source>
        <dbReference type="ARBA" id="ARBA00022475"/>
    </source>
</evidence>
<dbReference type="RefSeq" id="WP_123919914.1">
    <property type="nucleotide sequence ID" value="NZ_RKRA01000001.1"/>
</dbReference>
<feature type="transmembrane region" description="Helical" evidence="6">
    <location>
        <begin position="215"/>
        <end position="241"/>
    </location>
</feature>
<dbReference type="Pfam" id="PF07690">
    <property type="entry name" value="MFS_1"/>
    <property type="match status" value="1"/>
</dbReference>
<dbReference type="PANTHER" id="PTHR43124">
    <property type="entry name" value="PURINE EFFLUX PUMP PBUE"/>
    <property type="match status" value="1"/>
</dbReference>
<feature type="transmembrane region" description="Helical" evidence="6">
    <location>
        <begin position="12"/>
        <end position="32"/>
    </location>
</feature>
<organism evidence="8 9">
    <name type="scientific">Georgenia muralis</name>
    <dbReference type="NCBI Taxonomy" id="154117"/>
    <lineage>
        <taxon>Bacteria</taxon>
        <taxon>Bacillati</taxon>
        <taxon>Actinomycetota</taxon>
        <taxon>Actinomycetes</taxon>
        <taxon>Micrococcales</taxon>
        <taxon>Bogoriellaceae</taxon>
        <taxon>Georgenia</taxon>
    </lineage>
</organism>
<dbReference type="SUPFAM" id="SSF103473">
    <property type="entry name" value="MFS general substrate transporter"/>
    <property type="match status" value="1"/>
</dbReference>
<evidence type="ECO:0000256" key="3">
    <source>
        <dbReference type="ARBA" id="ARBA00022692"/>
    </source>
</evidence>
<dbReference type="InterPro" id="IPR036259">
    <property type="entry name" value="MFS_trans_sf"/>
</dbReference>
<dbReference type="AlphaFoldDB" id="A0A3N4ZCW1"/>
<comment type="caution">
    <text evidence="8">The sequence shown here is derived from an EMBL/GenBank/DDBJ whole genome shotgun (WGS) entry which is preliminary data.</text>
</comment>
<gene>
    <name evidence="8" type="ORF">EDD32_3721</name>
</gene>
<name>A0A3N4ZCW1_9MICO</name>
<dbReference type="PANTHER" id="PTHR43124:SF5">
    <property type="entry name" value="PURINE RIBONUCLEOSIDE EFFLUX PUMP NEPI"/>
    <property type="match status" value="1"/>
</dbReference>
<reference evidence="8 9" key="1">
    <citation type="submission" date="2018-11" db="EMBL/GenBank/DDBJ databases">
        <title>Sequencing the genomes of 1000 actinobacteria strains.</title>
        <authorList>
            <person name="Klenk H.-P."/>
        </authorList>
    </citation>
    <scope>NUCLEOTIDE SEQUENCE [LARGE SCALE GENOMIC DNA]</scope>
    <source>
        <strain evidence="8 9">DSM 14418</strain>
    </source>
</reference>
<sequence length="394" mass="39597">MPTSPPAEARGLRPALPGLLALALAVFVAITTEMLPVGLLPQIGRDLGVGEGRAGLLVTVYAVMVAVLAVPMTMVTARLPRKPVLLATLVGYTLSNVLVALAPGFATLALGRALGGVSHALFFSVAIGYGPRLVPPLLVGRAITIVLSGASLGNILGVPLATSIGTAIGWRPAFVTVAAMAAALTVVVALLLPAAEGVPRRTGPRPTRSWWRPTITAVGGANALVFLGHFAAWTYIAPLLLAAGARENQVGPVLLLLGGVGIVGVWGAALFVDRRPRAGLVTTLTAMVLALVALWLGQDSLGWVVAAAVLWSAAMGSVPTLTQAAALRTGDVGPDIAGALVNGTSNLGIAVGAALGGFVVGSAGVGPVPLVAAGVLLACLVVILLARRGFPTRP</sequence>
<keyword evidence="3 6" id="KW-0812">Transmembrane</keyword>
<dbReference type="InterPro" id="IPR050189">
    <property type="entry name" value="MFS_Efflux_Transporters"/>
</dbReference>
<feature type="transmembrane region" description="Helical" evidence="6">
    <location>
        <begin position="52"/>
        <end position="72"/>
    </location>
</feature>
<dbReference type="PROSITE" id="PS50850">
    <property type="entry name" value="MFS"/>
    <property type="match status" value="1"/>
</dbReference>
<dbReference type="InterPro" id="IPR020846">
    <property type="entry name" value="MFS_dom"/>
</dbReference>
<accession>A0A3N4ZCW1</accession>
<dbReference type="EMBL" id="RKRA01000001">
    <property type="protein sequence ID" value="RPF29160.1"/>
    <property type="molecule type" value="Genomic_DNA"/>
</dbReference>
<comment type="subcellular location">
    <subcellularLocation>
        <location evidence="1">Cell membrane</location>
        <topology evidence="1">Multi-pass membrane protein</topology>
    </subcellularLocation>
</comment>
<dbReference type="GO" id="GO:0022857">
    <property type="term" value="F:transmembrane transporter activity"/>
    <property type="evidence" value="ECO:0007669"/>
    <property type="project" value="InterPro"/>
</dbReference>
<evidence type="ECO:0000313" key="8">
    <source>
        <dbReference type="EMBL" id="RPF29160.1"/>
    </source>
</evidence>
<feature type="transmembrane region" description="Helical" evidence="6">
    <location>
        <begin position="366"/>
        <end position="386"/>
    </location>
</feature>
<keyword evidence="4 6" id="KW-1133">Transmembrane helix</keyword>
<feature type="transmembrane region" description="Helical" evidence="6">
    <location>
        <begin position="142"/>
        <end position="161"/>
    </location>
</feature>
<keyword evidence="9" id="KW-1185">Reference proteome</keyword>
<feature type="transmembrane region" description="Helical" evidence="6">
    <location>
        <begin position="253"/>
        <end position="272"/>
    </location>
</feature>
<feature type="transmembrane region" description="Helical" evidence="6">
    <location>
        <begin position="339"/>
        <end position="360"/>
    </location>
</feature>
<dbReference type="InterPro" id="IPR011701">
    <property type="entry name" value="MFS"/>
</dbReference>
<keyword evidence="5 6" id="KW-0472">Membrane</keyword>
<feature type="transmembrane region" description="Helical" evidence="6">
    <location>
        <begin position="173"/>
        <end position="194"/>
    </location>
</feature>
<feature type="transmembrane region" description="Helical" evidence="6">
    <location>
        <begin position="84"/>
        <end position="103"/>
    </location>
</feature>
<feature type="domain" description="Major facilitator superfamily (MFS) profile" evidence="7">
    <location>
        <begin position="18"/>
        <end position="390"/>
    </location>
</feature>
<feature type="transmembrane region" description="Helical" evidence="6">
    <location>
        <begin position="303"/>
        <end position="327"/>
    </location>
</feature>